<dbReference type="AlphaFoldDB" id="A0A0E0PQB4"/>
<organism evidence="1 2">
    <name type="scientific">Oryza rufipogon</name>
    <name type="common">Brownbeard rice</name>
    <name type="synonym">Asian wild rice</name>
    <dbReference type="NCBI Taxonomy" id="4529"/>
    <lineage>
        <taxon>Eukaryota</taxon>
        <taxon>Viridiplantae</taxon>
        <taxon>Streptophyta</taxon>
        <taxon>Embryophyta</taxon>
        <taxon>Tracheophyta</taxon>
        <taxon>Spermatophyta</taxon>
        <taxon>Magnoliopsida</taxon>
        <taxon>Liliopsida</taxon>
        <taxon>Poales</taxon>
        <taxon>Poaceae</taxon>
        <taxon>BOP clade</taxon>
        <taxon>Oryzoideae</taxon>
        <taxon>Oryzeae</taxon>
        <taxon>Oryzinae</taxon>
        <taxon>Oryza</taxon>
    </lineage>
</organism>
<dbReference type="EnsemblPlants" id="ORUFI05G25200.1">
    <property type="protein sequence ID" value="ORUFI05G25200.1"/>
    <property type="gene ID" value="ORUFI05G25200"/>
</dbReference>
<protein>
    <recommendedName>
        <fullName evidence="3">F-box domain-containing protein</fullName>
    </recommendedName>
</protein>
<reference evidence="2" key="1">
    <citation type="submission" date="2013-06" db="EMBL/GenBank/DDBJ databases">
        <authorList>
            <person name="Zhao Q."/>
        </authorList>
    </citation>
    <scope>NUCLEOTIDE SEQUENCE</scope>
    <source>
        <strain evidence="2">cv. W1943</strain>
    </source>
</reference>
<dbReference type="PANTHER" id="PTHR33165">
    <property type="entry name" value="F-BOX DOMAIN CONTAINING PROTEIN-LIKE-RELATED"/>
    <property type="match status" value="1"/>
</dbReference>
<evidence type="ECO:0000313" key="2">
    <source>
        <dbReference type="Proteomes" id="UP000008022"/>
    </source>
</evidence>
<dbReference type="Proteomes" id="UP000008022">
    <property type="component" value="Unassembled WGS sequence"/>
</dbReference>
<dbReference type="Gramene" id="ORUFI05G25200.1">
    <property type="protein sequence ID" value="ORUFI05G25200.1"/>
    <property type="gene ID" value="ORUFI05G25200"/>
</dbReference>
<name>A0A0E0PQB4_ORYRU</name>
<reference evidence="1" key="2">
    <citation type="submission" date="2015-06" db="UniProtKB">
        <authorList>
            <consortium name="EnsemblPlants"/>
        </authorList>
    </citation>
    <scope>IDENTIFICATION</scope>
</reference>
<accession>A0A0E0PQB4</accession>
<proteinExistence type="predicted"/>
<evidence type="ECO:0008006" key="3">
    <source>
        <dbReference type="Google" id="ProtNLM"/>
    </source>
</evidence>
<sequence length="179" mass="19272">MEGNASIQPSCSAKQQGHTGGGEAVACERSASSSPYGQTQLPINLCSMYSTIQAVKLATNSSSRPLEFATAPQPNVLLRDWTNLGEGPAGLIAERLLASDVADYVTFRAVCRPWRLCCADPRAHGVLDRRFHPRRWITLRGTRAPPRAAAASAVCTPPPPARENMIVATASYHMAHRCC</sequence>
<dbReference type="PANTHER" id="PTHR33165:SF89">
    <property type="entry name" value="DUF295 DOMAIN-CONTAINING PROTEIN"/>
    <property type="match status" value="1"/>
</dbReference>
<keyword evidence="2" id="KW-1185">Reference proteome</keyword>
<evidence type="ECO:0000313" key="1">
    <source>
        <dbReference type="EnsemblPlants" id="ORUFI05G25200.1"/>
    </source>
</evidence>
<dbReference type="STRING" id="4529.A0A0E0PQB4"/>
<dbReference type="HOGENOM" id="CLU_1505811_0_0_1"/>